<dbReference type="EMBL" id="BNCQ01000005">
    <property type="protein sequence ID" value="GIL97992.1"/>
    <property type="molecule type" value="Genomic_DNA"/>
</dbReference>
<evidence type="ECO:0000313" key="2">
    <source>
        <dbReference type="EMBL" id="GIL70266.1"/>
    </source>
</evidence>
<gene>
    <name evidence="2" type="ORF">Vretifemale_1098</name>
    <name evidence="3" type="ORF">Vretimale_3418</name>
</gene>
<protein>
    <submittedName>
        <fullName evidence="2">Uncharacterized protein</fullName>
    </submittedName>
</protein>
<evidence type="ECO:0000256" key="1">
    <source>
        <dbReference type="SAM" id="MobiDB-lite"/>
    </source>
</evidence>
<dbReference type="Proteomes" id="UP000722791">
    <property type="component" value="Unassembled WGS sequence"/>
</dbReference>
<sequence>MAGAKTEVEGLMLRLLADLGCAELIDATVFDYACGVLQSIIDEDGGEDEENLAHLDALLVGACGEPYEAHTEAERQEQWAKLVQEARRTPVAALGPEPQDAGTATVQRRATAPSLSSWQGPADRSKDPVGELRQTSSVVEELKVLCSEVVSEAFLQYALERKFHLDAEALAAWLLDSDLLELQNAEALWEQQQERELQNEENARSLRERNKQQILQKFDLRPVALPKDSKKVGKAEPSLELWTGKQTQQSTVRYLDGRVVTTKGEKFIIEKTGEEWDGGSRGKVYTKGKRGKGFV</sequence>
<feature type="compositionally biased region" description="Polar residues" evidence="1">
    <location>
        <begin position="102"/>
        <end position="119"/>
    </location>
</feature>
<organism evidence="2 4">
    <name type="scientific">Volvox reticuliferus</name>
    <dbReference type="NCBI Taxonomy" id="1737510"/>
    <lineage>
        <taxon>Eukaryota</taxon>
        <taxon>Viridiplantae</taxon>
        <taxon>Chlorophyta</taxon>
        <taxon>core chlorophytes</taxon>
        <taxon>Chlorophyceae</taxon>
        <taxon>CS clade</taxon>
        <taxon>Chlamydomonadales</taxon>
        <taxon>Volvocaceae</taxon>
        <taxon>Volvox</taxon>
    </lineage>
</organism>
<name>A0A8J4FC95_9CHLO</name>
<dbReference type="OrthoDB" id="541781at2759"/>
<proteinExistence type="predicted"/>
<feature type="region of interest" description="Disordered" evidence="1">
    <location>
        <begin position="90"/>
        <end position="132"/>
    </location>
</feature>
<dbReference type="EMBL" id="BNCP01000002">
    <property type="protein sequence ID" value="GIL70266.1"/>
    <property type="molecule type" value="Genomic_DNA"/>
</dbReference>
<dbReference type="Proteomes" id="UP000747110">
    <property type="component" value="Unassembled WGS sequence"/>
</dbReference>
<reference evidence="2" key="1">
    <citation type="journal article" date="2021" name="Proc. Natl. Acad. Sci. U.S.A.">
        <title>Three genomes in the algal genus Volvox reveal the fate of a haploid sex-determining region after a transition to homothallism.</title>
        <authorList>
            <person name="Yamamoto K."/>
            <person name="Hamaji T."/>
            <person name="Kawai-Toyooka H."/>
            <person name="Matsuzaki R."/>
            <person name="Takahashi F."/>
            <person name="Nishimura Y."/>
            <person name="Kawachi M."/>
            <person name="Noguchi H."/>
            <person name="Minakuchi Y."/>
            <person name="Umen J.G."/>
            <person name="Toyoda A."/>
            <person name="Nozaki H."/>
        </authorList>
    </citation>
    <scope>NUCLEOTIDE SEQUENCE</scope>
    <source>
        <strain evidence="3">NIES-3785</strain>
        <strain evidence="2">NIES-3786</strain>
    </source>
</reference>
<keyword evidence="4" id="KW-1185">Reference proteome</keyword>
<accession>A0A8J4FC95</accession>
<evidence type="ECO:0000313" key="3">
    <source>
        <dbReference type="EMBL" id="GIL97992.1"/>
    </source>
</evidence>
<comment type="caution">
    <text evidence="2">The sequence shown here is derived from an EMBL/GenBank/DDBJ whole genome shotgun (WGS) entry which is preliminary data.</text>
</comment>
<dbReference type="AlphaFoldDB" id="A0A8J4FC95"/>
<evidence type="ECO:0000313" key="4">
    <source>
        <dbReference type="Proteomes" id="UP000747110"/>
    </source>
</evidence>